<evidence type="ECO:0000256" key="6">
    <source>
        <dbReference type="ARBA" id="ARBA00023053"/>
    </source>
</evidence>
<keyword evidence="9" id="KW-0739">Sodium transport</keyword>
<keyword evidence="2" id="KW-0813">Transport</keyword>
<evidence type="ECO:0000313" key="14">
    <source>
        <dbReference type="EMBL" id="OEU17709.1"/>
    </source>
</evidence>
<dbReference type="GO" id="GO:0016020">
    <property type="term" value="C:membrane"/>
    <property type="evidence" value="ECO:0007669"/>
    <property type="project" value="UniProtKB-SubCell"/>
</dbReference>
<evidence type="ECO:0000313" key="15">
    <source>
        <dbReference type="Proteomes" id="UP000095751"/>
    </source>
</evidence>
<feature type="transmembrane region" description="Helical" evidence="12">
    <location>
        <begin position="424"/>
        <end position="440"/>
    </location>
</feature>
<dbReference type="PANTHER" id="PTHR43562:SF3">
    <property type="entry name" value="SODIUM ION_PROTON EXCHANGER (EUROFUNG)"/>
    <property type="match status" value="1"/>
</dbReference>
<evidence type="ECO:0000256" key="8">
    <source>
        <dbReference type="ARBA" id="ARBA00023136"/>
    </source>
</evidence>
<evidence type="ECO:0000256" key="10">
    <source>
        <dbReference type="SAM" id="Coils"/>
    </source>
</evidence>
<dbReference type="KEGG" id="fcy:FRACYDRAFT_238137"/>
<dbReference type="Gene3D" id="1.20.1530.20">
    <property type="match status" value="1"/>
</dbReference>
<keyword evidence="10" id="KW-0175">Coiled coil</keyword>
<gene>
    <name evidence="14" type="ORF">FRACYDRAFT_238137</name>
</gene>
<keyword evidence="8 12" id="KW-0472">Membrane</keyword>
<organism evidence="14 15">
    <name type="scientific">Fragilariopsis cylindrus CCMP1102</name>
    <dbReference type="NCBI Taxonomy" id="635003"/>
    <lineage>
        <taxon>Eukaryota</taxon>
        <taxon>Sar</taxon>
        <taxon>Stramenopiles</taxon>
        <taxon>Ochrophyta</taxon>
        <taxon>Bacillariophyta</taxon>
        <taxon>Bacillariophyceae</taxon>
        <taxon>Bacillariophycidae</taxon>
        <taxon>Bacillariales</taxon>
        <taxon>Bacillariaceae</taxon>
        <taxon>Fragilariopsis</taxon>
    </lineage>
</organism>
<dbReference type="OrthoDB" id="1288932at2759"/>
<dbReference type="PANTHER" id="PTHR43562">
    <property type="entry name" value="NAPA-TYPE SODIUM/HYDROGEN ANTIPORTER"/>
    <property type="match status" value="1"/>
</dbReference>
<keyword evidence="4 12" id="KW-0812">Transmembrane</keyword>
<feature type="transmembrane region" description="Helical" evidence="12">
    <location>
        <begin position="510"/>
        <end position="529"/>
    </location>
</feature>
<dbReference type="EMBL" id="KV784357">
    <property type="protein sequence ID" value="OEU17709.1"/>
    <property type="molecule type" value="Genomic_DNA"/>
</dbReference>
<feature type="transmembrane region" description="Helical" evidence="12">
    <location>
        <begin position="541"/>
        <end position="560"/>
    </location>
</feature>
<comment type="subcellular location">
    <subcellularLocation>
        <location evidence="1">Membrane</location>
        <topology evidence="1">Multi-pass membrane protein</topology>
    </subcellularLocation>
</comment>
<reference evidence="14 15" key="1">
    <citation type="submission" date="2016-09" db="EMBL/GenBank/DDBJ databases">
        <title>Extensive genetic diversity and differential bi-allelic expression allows diatom success in the polar Southern Ocean.</title>
        <authorList>
            <consortium name="DOE Joint Genome Institute"/>
            <person name="Mock T."/>
            <person name="Otillar R.P."/>
            <person name="Strauss J."/>
            <person name="Dupont C."/>
            <person name="Frickenhaus S."/>
            <person name="Maumus F."/>
            <person name="Mcmullan M."/>
            <person name="Sanges R."/>
            <person name="Schmutz J."/>
            <person name="Toseland A."/>
            <person name="Valas R."/>
            <person name="Veluchamy A."/>
            <person name="Ward B.J."/>
            <person name="Allen A."/>
            <person name="Barry K."/>
            <person name="Falciatore A."/>
            <person name="Ferrante M."/>
            <person name="Fortunato A.E."/>
            <person name="Gloeckner G."/>
            <person name="Gruber A."/>
            <person name="Hipkin R."/>
            <person name="Janech M."/>
            <person name="Kroth P."/>
            <person name="Leese F."/>
            <person name="Lindquist E."/>
            <person name="Lyon B.R."/>
            <person name="Martin J."/>
            <person name="Mayer C."/>
            <person name="Parker M."/>
            <person name="Quesneville H."/>
            <person name="Raymond J."/>
            <person name="Uhlig C."/>
            <person name="Valentin K.U."/>
            <person name="Worden A.Z."/>
            <person name="Armbrust E.V."/>
            <person name="Bowler C."/>
            <person name="Green B."/>
            <person name="Moulton V."/>
            <person name="Van Oosterhout C."/>
            <person name="Grigoriev I."/>
        </authorList>
    </citation>
    <scope>NUCLEOTIDE SEQUENCE [LARGE SCALE GENOMIC DNA]</scope>
    <source>
        <strain evidence="14 15">CCMP1102</strain>
    </source>
</reference>
<evidence type="ECO:0000256" key="9">
    <source>
        <dbReference type="ARBA" id="ARBA00023201"/>
    </source>
</evidence>
<feature type="domain" description="Cation/H+ exchanger transmembrane" evidence="13">
    <location>
        <begin position="417"/>
        <end position="564"/>
    </location>
</feature>
<evidence type="ECO:0000256" key="2">
    <source>
        <dbReference type="ARBA" id="ARBA00022448"/>
    </source>
</evidence>
<protein>
    <recommendedName>
        <fullName evidence="13">Cation/H+ exchanger transmembrane domain-containing protein</fullName>
    </recommendedName>
</protein>
<feature type="region of interest" description="Disordered" evidence="11">
    <location>
        <begin position="376"/>
        <end position="402"/>
    </location>
</feature>
<keyword evidence="6" id="KW-0915">Sodium</keyword>
<evidence type="ECO:0000259" key="13">
    <source>
        <dbReference type="Pfam" id="PF00999"/>
    </source>
</evidence>
<keyword evidence="7" id="KW-0406">Ion transport</keyword>
<feature type="coiled-coil region" evidence="10">
    <location>
        <begin position="2"/>
        <end position="30"/>
    </location>
</feature>
<evidence type="ECO:0000256" key="1">
    <source>
        <dbReference type="ARBA" id="ARBA00004141"/>
    </source>
</evidence>
<dbReference type="GO" id="GO:0006814">
    <property type="term" value="P:sodium ion transport"/>
    <property type="evidence" value="ECO:0007669"/>
    <property type="project" value="UniProtKB-KW"/>
</dbReference>
<sequence>MEANIEENEMDQHEEAAQLEQQQVAAAETKQRHLTISSVLERKEKFPLRNRKKIDVLIEEFLRELGNDIDDMLYENELDDADNYDGLDSDRDTEEEVETAIRFFPEVLTRSIKDDEGHLHYPIQGLAIARDEDGMWQCNVRTVSFIPIVARVAVEFGLFEEDERGGLLSIDDESCNVLHHLMACDPIKLENREQHHEAVDDKYLQVLIKLRQLDLLKKKDIQSYDLLHRLCHNDYIPEKRYKMLVEWDPNALTQNYRFGQLPLNEAIVGSIKGFQFVFEYGIRYFPKKKGISLLFRKMNFGRTAFQHACRNFGDQKVMKVVEDTLACYSGTPVNVPEALLSAAIDENVHLDCVYFLLRREPDLLLKLLPQLLPSSLSSPASVTGSPNDNDDDNKKNVEQQHQLQRLRPRLDELFRYQFKRMIDWLVKIIFAASIGFQVPVRSFGDTTVISRGFLLALALTRKLAVRLLTPIFFDVDNSNDNKNDNDNSSVSPATTSIPSKRFRGKHLRDCFVVGFSMMGEAEFALVVAVFGVSEGLVPPDIYASIVWAILLSTLISPLLLRATLFFFPYTHADNDDVNDDANDSKQS</sequence>
<dbReference type="GO" id="GO:1902600">
    <property type="term" value="P:proton transmembrane transport"/>
    <property type="evidence" value="ECO:0007669"/>
    <property type="project" value="InterPro"/>
</dbReference>
<dbReference type="InterPro" id="IPR038770">
    <property type="entry name" value="Na+/solute_symporter_sf"/>
</dbReference>
<evidence type="ECO:0000256" key="11">
    <source>
        <dbReference type="SAM" id="MobiDB-lite"/>
    </source>
</evidence>
<proteinExistence type="predicted"/>
<dbReference type="Proteomes" id="UP000095751">
    <property type="component" value="Unassembled WGS sequence"/>
</dbReference>
<dbReference type="Pfam" id="PF00999">
    <property type="entry name" value="Na_H_Exchanger"/>
    <property type="match status" value="1"/>
</dbReference>
<dbReference type="AlphaFoldDB" id="A0A1E7FHR0"/>
<keyword evidence="5 12" id="KW-1133">Transmembrane helix</keyword>
<feature type="compositionally biased region" description="Low complexity" evidence="11">
    <location>
        <begin position="376"/>
        <end position="387"/>
    </location>
</feature>
<dbReference type="GO" id="GO:0015297">
    <property type="term" value="F:antiporter activity"/>
    <property type="evidence" value="ECO:0007669"/>
    <property type="project" value="UniProtKB-KW"/>
</dbReference>
<evidence type="ECO:0000256" key="3">
    <source>
        <dbReference type="ARBA" id="ARBA00022449"/>
    </source>
</evidence>
<keyword evidence="15" id="KW-1185">Reference proteome</keyword>
<evidence type="ECO:0000256" key="12">
    <source>
        <dbReference type="SAM" id="Phobius"/>
    </source>
</evidence>
<keyword evidence="3" id="KW-0050">Antiport</keyword>
<evidence type="ECO:0000256" key="7">
    <source>
        <dbReference type="ARBA" id="ARBA00023065"/>
    </source>
</evidence>
<evidence type="ECO:0000256" key="4">
    <source>
        <dbReference type="ARBA" id="ARBA00022692"/>
    </source>
</evidence>
<accession>A0A1E7FHR0</accession>
<evidence type="ECO:0000256" key="5">
    <source>
        <dbReference type="ARBA" id="ARBA00022989"/>
    </source>
</evidence>
<dbReference type="InterPro" id="IPR006153">
    <property type="entry name" value="Cation/H_exchanger_TM"/>
</dbReference>
<name>A0A1E7FHR0_9STRA</name>
<dbReference type="InParanoid" id="A0A1E7FHR0"/>